<dbReference type="Proteomes" id="UP000244893">
    <property type="component" value="Unassembled WGS sequence"/>
</dbReference>
<comment type="caution">
    <text evidence="9">The sequence shown here is derived from an EMBL/GenBank/DDBJ whole genome shotgun (WGS) entry which is preliminary data.</text>
</comment>
<keyword evidence="4 7" id="KW-0812">Transmembrane</keyword>
<feature type="transmembrane region" description="Helical" evidence="7">
    <location>
        <begin position="284"/>
        <end position="302"/>
    </location>
</feature>
<keyword evidence="2 7" id="KW-0813">Transport</keyword>
<evidence type="ECO:0000256" key="1">
    <source>
        <dbReference type="ARBA" id="ARBA00004651"/>
    </source>
</evidence>
<comment type="similarity">
    <text evidence="7">Belongs to the binding-protein-dependent transport system permease family.</text>
</comment>
<dbReference type="PANTHER" id="PTHR30151:SF0">
    <property type="entry name" value="ABC TRANSPORTER PERMEASE PROTEIN MJ0413-RELATED"/>
    <property type="match status" value="1"/>
</dbReference>
<evidence type="ECO:0000256" key="6">
    <source>
        <dbReference type="ARBA" id="ARBA00023136"/>
    </source>
</evidence>
<dbReference type="GO" id="GO:0055085">
    <property type="term" value="P:transmembrane transport"/>
    <property type="evidence" value="ECO:0007669"/>
    <property type="project" value="InterPro"/>
</dbReference>
<keyword evidence="10" id="KW-1185">Reference proteome</keyword>
<name>A0A2V1HQ24_9MICO</name>
<comment type="subcellular location">
    <subcellularLocation>
        <location evidence="1 7">Cell membrane</location>
        <topology evidence="1 7">Multi-pass membrane protein</topology>
    </subcellularLocation>
</comment>
<evidence type="ECO:0000256" key="7">
    <source>
        <dbReference type="RuleBase" id="RU363032"/>
    </source>
</evidence>
<dbReference type="EMBL" id="QEOP01000002">
    <property type="protein sequence ID" value="PVZ94441.1"/>
    <property type="molecule type" value="Genomic_DNA"/>
</dbReference>
<dbReference type="InterPro" id="IPR000515">
    <property type="entry name" value="MetI-like"/>
</dbReference>
<dbReference type="PANTHER" id="PTHR30151">
    <property type="entry name" value="ALKANE SULFONATE ABC TRANSPORTER-RELATED, MEMBRANE SUBUNIT"/>
    <property type="match status" value="1"/>
</dbReference>
<feature type="transmembrane region" description="Helical" evidence="7">
    <location>
        <begin position="187"/>
        <end position="208"/>
    </location>
</feature>
<sequence>MMTTAAPRTMPGLSRTARHRIRVAAITLVVLAAWEVLGRFGLVAGGALPAPSAILEAWWADWEEYPRHILATVGTAAAGFAIGNGVAIVIAIATQLVPAIDRLIRPLVVVLFCLPVVVAAPILGIAFDDPWPKIALAVLLVFFPTLIATQVGLRGAPGDAVSVVRSAGGGALRALFLVRLRAAVPEILSGLQISAPAAVLGAILGEFIGGRWGLGIYLVGSISSGNPAIIWAIGLTATALSAILYGVLGLVRLWYGSTEKLLTLDLPSTRRVAGSALRKALERVGWLIAGLAVLIGAWYAFIASTGLPVTLMNSPTEVFNTLVTSDRAPELRAELGEAFLSSLSPAVIGSAAGILFAFVLATLFATFPSIGASAMPFAFISQTVPLVALAPLIALAFGRGPATVVAVTVSVTFFPSLVTIMQGLAGAPSGPLDVLRSVNAGRFAVLSKVVVPNAVPHLLASVRLAVPRALTGVLIAEQLITGTGLGGLLSQARGYLDYRLMWAIAVVVAVFSLIVYGLAQLAEDGVLKRRR</sequence>
<evidence type="ECO:0000313" key="9">
    <source>
        <dbReference type="EMBL" id="PVZ94441.1"/>
    </source>
</evidence>
<dbReference type="RefSeq" id="WP_116756952.1">
    <property type="nucleotide sequence ID" value="NZ_JBHUEX010000001.1"/>
</dbReference>
<accession>A0A2V1HQ24</accession>
<dbReference type="InterPro" id="IPR035906">
    <property type="entry name" value="MetI-like_sf"/>
</dbReference>
<evidence type="ECO:0000259" key="8">
    <source>
        <dbReference type="PROSITE" id="PS50928"/>
    </source>
</evidence>
<feature type="transmembrane region" description="Helical" evidence="7">
    <location>
        <begin position="404"/>
        <end position="427"/>
    </location>
</feature>
<dbReference type="OrthoDB" id="7274389at2"/>
<protein>
    <submittedName>
        <fullName evidence="9">ABC transporter permease</fullName>
    </submittedName>
</protein>
<dbReference type="Pfam" id="PF00528">
    <property type="entry name" value="BPD_transp_1"/>
    <property type="match status" value="2"/>
</dbReference>
<feature type="transmembrane region" description="Helical" evidence="7">
    <location>
        <begin position="68"/>
        <end position="94"/>
    </location>
</feature>
<gene>
    <name evidence="9" type="ORF">DDQ50_12070</name>
</gene>
<organism evidence="9 10">
    <name type="scientific">Amnibacterium flavum</name>
    <dbReference type="NCBI Taxonomy" id="2173173"/>
    <lineage>
        <taxon>Bacteria</taxon>
        <taxon>Bacillati</taxon>
        <taxon>Actinomycetota</taxon>
        <taxon>Actinomycetes</taxon>
        <taxon>Micrococcales</taxon>
        <taxon>Microbacteriaceae</taxon>
        <taxon>Amnibacterium</taxon>
    </lineage>
</organism>
<keyword evidence="6 7" id="KW-0472">Membrane</keyword>
<keyword evidence="5 7" id="KW-1133">Transmembrane helix</keyword>
<evidence type="ECO:0000256" key="5">
    <source>
        <dbReference type="ARBA" id="ARBA00022989"/>
    </source>
</evidence>
<reference evidence="9 10" key="1">
    <citation type="submission" date="2018-05" db="EMBL/GenBank/DDBJ databases">
        <title>Amnibacterium sp. M8JJ-5, whole genome shotgun sequence.</title>
        <authorList>
            <person name="Tuo L."/>
        </authorList>
    </citation>
    <scope>NUCLEOTIDE SEQUENCE [LARGE SCALE GENOMIC DNA]</scope>
    <source>
        <strain evidence="9 10">M8JJ-5</strain>
    </source>
</reference>
<feature type="domain" description="ABC transmembrane type-1" evidence="8">
    <location>
        <begin position="69"/>
        <end position="252"/>
    </location>
</feature>
<dbReference type="SUPFAM" id="SSF161098">
    <property type="entry name" value="MetI-like"/>
    <property type="match status" value="2"/>
</dbReference>
<feature type="transmembrane region" description="Helical" evidence="7">
    <location>
        <begin position="500"/>
        <end position="519"/>
    </location>
</feature>
<dbReference type="AlphaFoldDB" id="A0A2V1HQ24"/>
<feature type="domain" description="ABC transmembrane type-1" evidence="8">
    <location>
        <begin position="339"/>
        <end position="519"/>
    </location>
</feature>
<feature type="transmembrane region" description="Helical" evidence="7">
    <location>
        <begin position="106"/>
        <end position="127"/>
    </location>
</feature>
<feature type="transmembrane region" description="Helical" evidence="7">
    <location>
        <begin position="133"/>
        <end position="153"/>
    </location>
</feature>
<feature type="transmembrane region" description="Helical" evidence="7">
    <location>
        <begin position="377"/>
        <end position="398"/>
    </location>
</feature>
<proteinExistence type="inferred from homology"/>
<dbReference type="GO" id="GO:0005886">
    <property type="term" value="C:plasma membrane"/>
    <property type="evidence" value="ECO:0007669"/>
    <property type="project" value="UniProtKB-SubCell"/>
</dbReference>
<feature type="transmembrane region" description="Helical" evidence="7">
    <location>
        <begin position="346"/>
        <end position="365"/>
    </location>
</feature>
<dbReference type="PROSITE" id="PS50928">
    <property type="entry name" value="ABC_TM1"/>
    <property type="match status" value="2"/>
</dbReference>
<evidence type="ECO:0000256" key="3">
    <source>
        <dbReference type="ARBA" id="ARBA00022475"/>
    </source>
</evidence>
<evidence type="ECO:0000256" key="4">
    <source>
        <dbReference type="ARBA" id="ARBA00022692"/>
    </source>
</evidence>
<feature type="transmembrane region" description="Helical" evidence="7">
    <location>
        <begin position="228"/>
        <end position="251"/>
    </location>
</feature>
<evidence type="ECO:0000256" key="2">
    <source>
        <dbReference type="ARBA" id="ARBA00022448"/>
    </source>
</evidence>
<evidence type="ECO:0000313" key="10">
    <source>
        <dbReference type="Proteomes" id="UP000244893"/>
    </source>
</evidence>
<dbReference type="Gene3D" id="1.10.3720.10">
    <property type="entry name" value="MetI-like"/>
    <property type="match status" value="2"/>
</dbReference>
<keyword evidence="3" id="KW-1003">Cell membrane</keyword>